<feature type="compositionally biased region" description="Low complexity" evidence="1">
    <location>
        <begin position="90"/>
        <end position="106"/>
    </location>
</feature>
<evidence type="ECO:0000256" key="1">
    <source>
        <dbReference type="SAM" id="MobiDB-lite"/>
    </source>
</evidence>
<protein>
    <submittedName>
        <fullName evidence="4">FERM domain-containing protein</fullName>
    </submittedName>
</protein>
<keyword evidence="3" id="KW-1185">Reference proteome</keyword>
<reference evidence="2 3" key="1">
    <citation type="submission" date="2018-11" db="EMBL/GenBank/DDBJ databases">
        <authorList>
            <consortium name="Pathogen Informatics"/>
        </authorList>
    </citation>
    <scope>NUCLEOTIDE SEQUENCE [LARGE SCALE GENOMIC DNA]</scope>
</reference>
<accession>A0A183FS89</accession>
<proteinExistence type="predicted"/>
<dbReference type="WBParaSite" id="HPBE_0001078201-mRNA-1">
    <property type="protein sequence ID" value="HPBE_0001078201-mRNA-1"/>
    <property type="gene ID" value="HPBE_0001078201"/>
</dbReference>
<feature type="compositionally biased region" description="Basic and acidic residues" evidence="1">
    <location>
        <begin position="18"/>
        <end position="27"/>
    </location>
</feature>
<dbReference type="AlphaFoldDB" id="A0A183FS89"/>
<evidence type="ECO:0000313" key="4">
    <source>
        <dbReference type="WBParaSite" id="HPBE_0001078201-mRNA-1"/>
    </source>
</evidence>
<evidence type="ECO:0000313" key="2">
    <source>
        <dbReference type="EMBL" id="VDO86325.1"/>
    </source>
</evidence>
<name>A0A183FS89_HELPZ</name>
<feature type="region of interest" description="Disordered" evidence="1">
    <location>
        <begin position="1"/>
        <end position="53"/>
    </location>
</feature>
<accession>A0A3P8CP60</accession>
<feature type="region of interest" description="Disordered" evidence="1">
    <location>
        <begin position="90"/>
        <end position="117"/>
    </location>
</feature>
<evidence type="ECO:0000313" key="3">
    <source>
        <dbReference type="Proteomes" id="UP000050761"/>
    </source>
</evidence>
<gene>
    <name evidence="2" type="ORF">HPBE_LOCUS10783</name>
</gene>
<organism evidence="3 4">
    <name type="scientific">Heligmosomoides polygyrus</name>
    <name type="common">Parasitic roundworm</name>
    <dbReference type="NCBI Taxonomy" id="6339"/>
    <lineage>
        <taxon>Eukaryota</taxon>
        <taxon>Metazoa</taxon>
        <taxon>Ecdysozoa</taxon>
        <taxon>Nematoda</taxon>
        <taxon>Chromadorea</taxon>
        <taxon>Rhabditida</taxon>
        <taxon>Rhabditina</taxon>
        <taxon>Rhabditomorpha</taxon>
        <taxon>Strongyloidea</taxon>
        <taxon>Heligmosomidae</taxon>
        <taxon>Heligmosomoides</taxon>
    </lineage>
</organism>
<reference evidence="4" key="2">
    <citation type="submission" date="2019-09" db="UniProtKB">
        <authorList>
            <consortium name="WormBaseParasite"/>
        </authorList>
    </citation>
    <scope>IDENTIFICATION</scope>
</reference>
<dbReference type="EMBL" id="UZAH01026880">
    <property type="protein sequence ID" value="VDO86325.1"/>
    <property type="molecule type" value="Genomic_DNA"/>
</dbReference>
<dbReference type="Proteomes" id="UP000050761">
    <property type="component" value="Unassembled WGS sequence"/>
</dbReference>
<sequence length="231" mass="24982">MDHAYAAMEEAMNQASVDRQDTKHRQEASASASVEEEGAVAPIREGAAGSQPSVVASHVDMDVRDTGYTAAEYAEMSYFDMPDSIVASQSSQESCSEGSLGRLRPLPSLPPRRHPTCTCSTERAERAVEEAGSARRDVMPLRKRAYGAGVEMVPAACSDAAASSRGSRTATMLSIRAQNLMAHDRVPLQSLGQLIGSMKYGMNYEVLQDFDVHFVEHCRTSLFFSVSSPTP</sequence>